<protein>
    <submittedName>
        <fullName evidence="2">Uncharacterized protein</fullName>
    </submittedName>
</protein>
<evidence type="ECO:0000256" key="1">
    <source>
        <dbReference type="SAM" id="MobiDB-lite"/>
    </source>
</evidence>
<dbReference type="EMBL" id="WUAV01000001">
    <property type="protein sequence ID" value="KAF1768253.1"/>
    <property type="molecule type" value="Genomic_DNA"/>
</dbReference>
<dbReference type="KEGG" id="crq:GCK72_000065"/>
<dbReference type="RefSeq" id="XP_053590891.1">
    <property type="nucleotide sequence ID" value="XM_053722246.1"/>
</dbReference>
<evidence type="ECO:0000313" key="3">
    <source>
        <dbReference type="Proteomes" id="UP000483820"/>
    </source>
</evidence>
<dbReference type="GeneID" id="9813122"/>
<organism evidence="2 3">
    <name type="scientific">Caenorhabditis remanei</name>
    <name type="common">Caenorhabditis vulgaris</name>
    <dbReference type="NCBI Taxonomy" id="31234"/>
    <lineage>
        <taxon>Eukaryota</taxon>
        <taxon>Metazoa</taxon>
        <taxon>Ecdysozoa</taxon>
        <taxon>Nematoda</taxon>
        <taxon>Chromadorea</taxon>
        <taxon>Rhabditida</taxon>
        <taxon>Rhabditina</taxon>
        <taxon>Rhabditomorpha</taxon>
        <taxon>Rhabditoidea</taxon>
        <taxon>Rhabditidae</taxon>
        <taxon>Peloderinae</taxon>
        <taxon>Caenorhabditis</taxon>
    </lineage>
</organism>
<accession>A0A6A5HPQ9</accession>
<sequence length="236" mass="26184">MRSASDLANIDCASTTTIMSGPPPPKKRKNASSGAPVGDAPNEFEEVMGKMKGTTDREVALKAAKKLKAMLPNGAKIKDFVSHRKNLEDLVAVFTRETSLLGTSMYQEDLHKYSISILANCCYTDKSTSTGTQIRKASRGFLDQAVARCIGGRQDFFARVFDNFPNLREHDVQHRNPCLDVSPYRKPVQQQRPCHQLAIKQHNSLRSDRSASGVHKRQLGDTMPSNLLVSVKSFVY</sequence>
<comment type="caution">
    <text evidence="2">The sequence shown here is derived from an EMBL/GenBank/DDBJ whole genome shotgun (WGS) entry which is preliminary data.</text>
</comment>
<dbReference type="CTD" id="9813122"/>
<dbReference type="Proteomes" id="UP000483820">
    <property type="component" value="Chromosome I"/>
</dbReference>
<gene>
    <name evidence="2" type="ORF">GCK72_000065</name>
</gene>
<name>A0A6A5HPQ9_CAERE</name>
<proteinExistence type="predicted"/>
<evidence type="ECO:0000313" key="2">
    <source>
        <dbReference type="EMBL" id="KAF1768253.1"/>
    </source>
</evidence>
<feature type="region of interest" description="Disordered" evidence="1">
    <location>
        <begin position="1"/>
        <end position="42"/>
    </location>
</feature>
<dbReference type="AlphaFoldDB" id="A0A6A5HPQ9"/>
<reference evidence="2 3" key="1">
    <citation type="submission" date="2019-12" db="EMBL/GenBank/DDBJ databases">
        <title>Chromosome-level assembly of the Caenorhabditis remanei genome.</title>
        <authorList>
            <person name="Teterina A.A."/>
            <person name="Willis J.H."/>
            <person name="Phillips P.C."/>
        </authorList>
    </citation>
    <scope>NUCLEOTIDE SEQUENCE [LARGE SCALE GENOMIC DNA]</scope>
    <source>
        <strain evidence="2 3">PX506</strain>
        <tissue evidence="2">Whole organism</tissue>
    </source>
</reference>